<evidence type="ECO:0000313" key="12">
    <source>
        <dbReference type="Proteomes" id="UP000294682"/>
    </source>
</evidence>
<dbReference type="GO" id="GO:0000155">
    <property type="term" value="F:phosphorelay sensor kinase activity"/>
    <property type="evidence" value="ECO:0007669"/>
    <property type="project" value="InterPro"/>
</dbReference>
<comment type="subcellular location">
    <subcellularLocation>
        <location evidence="2">Membrane</location>
    </subcellularLocation>
</comment>
<reference evidence="11 12" key="1">
    <citation type="submission" date="2019-03" db="EMBL/GenBank/DDBJ databases">
        <title>Genomic Encyclopedia of Type Strains, Phase IV (KMG-IV): sequencing the most valuable type-strain genomes for metagenomic binning, comparative biology and taxonomic classification.</title>
        <authorList>
            <person name="Goeker M."/>
        </authorList>
    </citation>
    <scope>NUCLEOTIDE SEQUENCE [LARGE SCALE GENOMIC DNA]</scope>
    <source>
        <strain evidence="11 12">DSM 100433</strain>
    </source>
</reference>
<keyword evidence="7" id="KW-0902">Two-component regulatory system</keyword>
<dbReference type="EC" id="2.7.13.3" evidence="3"/>
<feature type="transmembrane region" description="Helical" evidence="8">
    <location>
        <begin position="21"/>
        <end position="41"/>
    </location>
</feature>
<feature type="domain" description="Histidine kinase" evidence="9">
    <location>
        <begin position="490"/>
        <end position="586"/>
    </location>
</feature>
<dbReference type="InterPro" id="IPR010559">
    <property type="entry name" value="Sig_transdc_His_kin_internal"/>
</dbReference>
<dbReference type="InterPro" id="IPR036890">
    <property type="entry name" value="HATPase_C_sf"/>
</dbReference>
<keyword evidence="4" id="KW-0597">Phosphoprotein</keyword>
<comment type="catalytic activity">
    <reaction evidence="1">
        <text>ATP + protein L-histidine = ADP + protein N-phospho-L-histidine.</text>
        <dbReference type="EC" id="2.7.13.3"/>
    </reaction>
</comment>
<dbReference type="InterPro" id="IPR003660">
    <property type="entry name" value="HAMP_dom"/>
</dbReference>
<evidence type="ECO:0000256" key="7">
    <source>
        <dbReference type="ARBA" id="ARBA00023012"/>
    </source>
</evidence>
<dbReference type="AlphaFoldDB" id="A0A9X8Y7H8"/>
<dbReference type="EMBL" id="SLUK01000010">
    <property type="protein sequence ID" value="TCL42404.1"/>
    <property type="molecule type" value="Genomic_DNA"/>
</dbReference>
<dbReference type="Pfam" id="PF02518">
    <property type="entry name" value="HATPase_c"/>
    <property type="match status" value="1"/>
</dbReference>
<evidence type="ECO:0000256" key="3">
    <source>
        <dbReference type="ARBA" id="ARBA00012438"/>
    </source>
</evidence>
<dbReference type="GO" id="GO:0016020">
    <property type="term" value="C:membrane"/>
    <property type="evidence" value="ECO:0007669"/>
    <property type="project" value="UniProtKB-SubCell"/>
</dbReference>
<dbReference type="Proteomes" id="UP000294682">
    <property type="component" value="Unassembled WGS sequence"/>
</dbReference>
<evidence type="ECO:0000313" key="11">
    <source>
        <dbReference type="EMBL" id="TCL42404.1"/>
    </source>
</evidence>
<dbReference type="InterPro" id="IPR003594">
    <property type="entry name" value="HATPase_dom"/>
</dbReference>
<keyword evidence="12" id="KW-1185">Reference proteome</keyword>
<keyword evidence="8" id="KW-1133">Transmembrane helix</keyword>
<accession>A0A9X8Y7H8</accession>
<dbReference type="PANTHER" id="PTHR34220:SF7">
    <property type="entry name" value="SENSOR HISTIDINE KINASE YPDA"/>
    <property type="match status" value="1"/>
</dbReference>
<comment type="caution">
    <text evidence="11">The sequence shown here is derived from an EMBL/GenBank/DDBJ whole genome shotgun (WGS) entry which is preliminary data.</text>
</comment>
<dbReference type="InterPro" id="IPR005467">
    <property type="entry name" value="His_kinase_dom"/>
</dbReference>
<gene>
    <name evidence="11" type="ORF">EDD78_11028</name>
</gene>
<feature type="transmembrane region" description="Helical" evidence="8">
    <location>
        <begin position="311"/>
        <end position="330"/>
    </location>
</feature>
<name>A0A9X8Y7H8_9FIRM</name>
<feature type="domain" description="HAMP" evidence="10">
    <location>
        <begin position="332"/>
        <end position="383"/>
    </location>
</feature>
<evidence type="ECO:0000259" key="10">
    <source>
        <dbReference type="PROSITE" id="PS50885"/>
    </source>
</evidence>
<dbReference type="PROSITE" id="PS50885">
    <property type="entry name" value="HAMP"/>
    <property type="match status" value="1"/>
</dbReference>
<dbReference type="Gene3D" id="3.30.565.10">
    <property type="entry name" value="Histidine kinase-like ATPase, C-terminal domain"/>
    <property type="match status" value="1"/>
</dbReference>
<evidence type="ECO:0000256" key="1">
    <source>
        <dbReference type="ARBA" id="ARBA00000085"/>
    </source>
</evidence>
<dbReference type="SMART" id="SM00387">
    <property type="entry name" value="HATPase_c"/>
    <property type="match status" value="1"/>
</dbReference>
<evidence type="ECO:0000256" key="5">
    <source>
        <dbReference type="ARBA" id="ARBA00022679"/>
    </source>
</evidence>
<keyword evidence="8" id="KW-0472">Membrane</keyword>
<proteinExistence type="predicted"/>
<dbReference type="PROSITE" id="PS50109">
    <property type="entry name" value="HIS_KIN"/>
    <property type="match status" value="1"/>
</dbReference>
<dbReference type="InterPro" id="IPR050640">
    <property type="entry name" value="Bact_2-comp_sensor_kinase"/>
</dbReference>
<evidence type="ECO:0000256" key="2">
    <source>
        <dbReference type="ARBA" id="ARBA00004370"/>
    </source>
</evidence>
<keyword evidence="5" id="KW-0808">Transferase</keyword>
<dbReference type="Pfam" id="PF06580">
    <property type="entry name" value="His_kinase"/>
    <property type="match status" value="1"/>
</dbReference>
<dbReference type="Gene3D" id="6.10.340.10">
    <property type="match status" value="1"/>
</dbReference>
<evidence type="ECO:0000256" key="8">
    <source>
        <dbReference type="SAM" id="Phobius"/>
    </source>
</evidence>
<organism evidence="11 12">
    <name type="scientific">Harryflintia acetispora</name>
    <dbReference type="NCBI Taxonomy" id="1849041"/>
    <lineage>
        <taxon>Bacteria</taxon>
        <taxon>Bacillati</taxon>
        <taxon>Bacillota</taxon>
        <taxon>Clostridia</taxon>
        <taxon>Eubacteriales</taxon>
        <taxon>Oscillospiraceae</taxon>
        <taxon>Harryflintia</taxon>
    </lineage>
</organism>
<dbReference type="SUPFAM" id="SSF55874">
    <property type="entry name" value="ATPase domain of HSP90 chaperone/DNA topoisomerase II/histidine kinase"/>
    <property type="match status" value="1"/>
</dbReference>
<evidence type="ECO:0000256" key="4">
    <source>
        <dbReference type="ARBA" id="ARBA00022553"/>
    </source>
</evidence>
<keyword evidence="8" id="KW-0812">Transmembrane</keyword>
<dbReference type="RefSeq" id="WP_132084951.1">
    <property type="nucleotide sequence ID" value="NZ_SLUK01000010.1"/>
</dbReference>
<sequence length="598" mass="67354">MHKLIERIPRLLGMKKIKNQFLAAMMFLILISVPALGIMSYRISASIIERNHTRSYQSSLQTSGRILEATLDSIVSASRTFLYDQEFLLAAQNTSFAHDPDGKRARDALLQEKMRYYTFYLNDILWAGFYDQNGTLYSGGSRVNSLGAMLNSSFGQVSKTDWYRQIIEAQGKEVFFSYDVLDPTNANEVFTCGKLVRVPGSLEELGVLITCVRTRIFRSAFPSAGTDAADATAAGCYMILDAGSSREQNLLYCNNPSFHEALAKKQVPPGLFDEEGGFFTTRFQNGATGWQLVHTVRLDDLLRDTGTIKRYTAFTAVMTAAVAILLFLLLSNSINRPLHKLERVIEEVGDGKRVFDEQFSDDEIGTIGNKFLEMIGENYRLNESVAQLRLRQKEAQLKCLQAEINPHFLYNTLDSIYWMANLQKVPEIGQMAISLSKVFKISLNSGGETTTVRREIEQVENYLIIQSLRYKDKLEYHIEAEEEILECEIIKIILQPFVENAVLHGLEPKEGRGALWLRGKREGEDILFTVEDDGVGMADTAQVHAGYGVQNVVERVQLYYGERGRITFQSRPGQGTRVTIRLPAQFEGPWGPKGGEQC</sequence>
<dbReference type="PANTHER" id="PTHR34220">
    <property type="entry name" value="SENSOR HISTIDINE KINASE YPDA"/>
    <property type="match status" value="1"/>
</dbReference>
<evidence type="ECO:0000256" key="6">
    <source>
        <dbReference type="ARBA" id="ARBA00022777"/>
    </source>
</evidence>
<protein>
    <recommendedName>
        <fullName evidence="3">histidine kinase</fullName>
        <ecNumber evidence="3">2.7.13.3</ecNumber>
    </recommendedName>
</protein>
<evidence type="ECO:0000259" key="9">
    <source>
        <dbReference type="PROSITE" id="PS50109"/>
    </source>
</evidence>
<keyword evidence="6 11" id="KW-0418">Kinase</keyword>
<dbReference type="CDD" id="cd06225">
    <property type="entry name" value="HAMP"/>
    <property type="match status" value="1"/>
</dbReference>